<feature type="transmembrane region" description="Helical" evidence="1">
    <location>
        <begin position="35"/>
        <end position="59"/>
    </location>
</feature>
<proteinExistence type="predicted"/>
<feature type="transmembrane region" description="Helical" evidence="1">
    <location>
        <begin position="71"/>
        <end position="92"/>
    </location>
</feature>
<dbReference type="Proteomes" id="UP000799291">
    <property type="component" value="Unassembled WGS sequence"/>
</dbReference>
<gene>
    <name evidence="2" type="ORF">K458DRAFT_311254</name>
</gene>
<keyword evidence="3" id="KW-1185">Reference proteome</keyword>
<sequence length="162" mass="18183">MADTRAIVSTVLYCLWWPTSKIIYAIQTILSPFWTILQFVFLPLTYLLHAVLSIILFPFRHHILDRIETIYIWLGIAGLIGCMSGAAIFLIFKVLTSALNIDGAAESKARAEGRTIIEYRAARREKEEASAEISLGPAVVRLAGPRRRGLTSQAIMEEESEF</sequence>
<evidence type="ECO:0000256" key="1">
    <source>
        <dbReference type="SAM" id="Phobius"/>
    </source>
</evidence>
<evidence type="ECO:0000313" key="3">
    <source>
        <dbReference type="Proteomes" id="UP000799291"/>
    </source>
</evidence>
<reference evidence="2" key="1">
    <citation type="journal article" date="2020" name="Stud. Mycol.">
        <title>101 Dothideomycetes genomes: a test case for predicting lifestyles and emergence of pathogens.</title>
        <authorList>
            <person name="Haridas S."/>
            <person name="Albert R."/>
            <person name="Binder M."/>
            <person name="Bloem J."/>
            <person name="Labutti K."/>
            <person name="Salamov A."/>
            <person name="Andreopoulos B."/>
            <person name="Baker S."/>
            <person name="Barry K."/>
            <person name="Bills G."/>
            <person name="Bluhm B."/>
            <person name="Cannon C."/>
            <person name="Castanera R."/>
            <person name="Culley D."/>
            <person name="Daum C."/>
            <person name="Ezra D."/>
            <person name="Gonzalez J."/>
            <person name="Henrissat B."/>
            <person name="Kuo A."/>
            <person name="Liang C."/>
            <person name="Lipzen A."/>
            <person name="Lutzoni F."/>
            <person name="Magnuson J."/>
            <person name="Mondo S."/>
            <person name="Nolan M."/>
            <person name="Ohm R."/>
            <person name="Pangilinan J."/>
            <person name="Park H.-J."/>
            <person name="Ramirez L."/>
            <person name="Alfaro M."/>
            <person name="Sun H."/>
            <person name="Tritt A."/>
            <person name="Yoshinaga Y."/>
            <person name="Zwiers L.-H."/>
            <person name="Turgeon B."/>
            <person name="Goodwin S."/>
            <person name="Spatafora J."/>
            <person name="Crous P."/>
            <person name="Grigoriev I."/>
        </authorList>
    </citation>
    <scope>NUCLEOTIDE SEQUENCE</scope>
    <source>
        <strain evidence="2">CBS 122367</strain>
    </source>
</reference>
<keyword evidence="1" id="KW-1133">Transmembrane helix</keyword>
<protein>
    <submittedName>
        <fullName evidence="2">Uncharacterized protein</fullName>
    </submittedName>
</protein>
<evidence type="ECO:0000313" key="2">
    <source>
        <dbReference type="EMBL" id="KAF2680567.1"/>
    </source>
</evidence>
<name>A0A6G1IQP2_9PLEO</name>
<organism evidence="2 3">
    <name type="scientific">Lentithecium fluviatile CBS 122367</name>
    <dbReference type="NCBI Taxonomy" id="1168545"/>
    <lineage>
        <taxon>Eukaryota</taxon>
        <taxon>Fungi</taxon>
        <taxon>Dikarya</taxon>
        <taxon>Ascomycota</taxon>
        <taxon>Pezizomycotina</taxon>
        <taxon>Dothideomycetes</taxon>
        <taxon>Pleosporomycetidae</taxon>
        <taxon>Pleosporales</taxon>
        <taxon>Massarineae</taxon>
        <taxon>Lentitheciaceae</taxon>
        <taxon>Lentithecium</taxon>
    </lineage>
</organism>
<dbReference type="AlphaFoldDB" id="A0A6G1IQP2"/>
<keyword evidence="1" id="KW-0812">Transmembrane</keyword>
<dbReference type="OrthoDB" id="4502894at2759"/>
<dbReference type="EMBL" id="MU005595">
    <property type="protein sequence ID" value="KAF2680567.1"/>
    <property type="molecule type" value="Genomic_DNA"/>
</dbReference>
<keyword evidence="1" id="KW-0472">Membrane</keyword>
<accession>A0A6G1IQP2</accession>